<evidence type="ECO:0008006" key="3">
    <source>
        <dbReference type="Google" id="ProtNLM"/>
    </source>
</evidence>
<gene>
    <name evidence="1" type="ORF">HF086_012447</name>
</gene>
<sequence>MAHMFQWLTLEKGINQGKTKDQENKRLIRESQKHWHNLLERIIDIINFLASHNLAFRGHRESLKTGDGIKNSGFLAVTETTGEYLANAILEHLEKYDLNIQDCRGQGYDNGANMIGTRWESRVEAVKAVLLQFGEVIECIESLKNQTEQSDTLSDCDSILNEMLSLEFIVSLHVWYEILSRVNIISKLWQSVQIHLSIALEHLHTFCEWIKEYRETGFEKSLSDVRKFNERSCYNLPKEFRNKRVAKKKRMFDYESSDQPIQSPKIRYQTDFLRHD</sequence>
<dbReference type="EMBL" id="JACEFF010000828">
    <property type="protein sequence ID" value="KAH9630262.1"/>
    <property type="molecule type" value="Genomic_DNA"/>
</dbReference>
<protein>
    <recommendedName>
        <fullName evidence="3">DUF4371 domain-containing protein</fullName>
    </recommendedName>
</protein>
<accession>A0A922M5T9</accession>
<reference evidence="1" key="1">
    <citation type="journal article" date="2021" name="G3 (Bethesda)">
        <title>Genome and transcriptome analysis of the beet armyworm Spodoptera exigua reveals targets for pest control. .</title>
        <authorList>
            <person name="Simon S."/>
            <person name="Breeschoten T."/>
            <person name="Jansen H.J."/>
            <person name="Dirks R.P."/>
            <person name="Schranz M.E."/>
            <person name="Ros V.I.D."/>
        </authorList>
    </citation>
    <scope>NUCLEOTIDE SEQUENCE</scope>
    <source>
        <strain evidence="1">TB_SE_WUR_2020</strain>
    </source>
</reference>
<proteinExistence type="predicted"/>
<dbReference type="AlphaFoldDB" id="A0A922M5T9"/>
<dbReference type="PANTHER" id="PTHR45749:SF21">
    <property type="entry name" value="DUF4371 DOMAIN-CONTAINING PROTEIN"/>
    <property type="match status" value="1"/>
</dbReference>
<dbReference type="PANTHER" id="PTHR45749">
    <property type="match status" value="1"/>
</dbReference>
<dbReference type="Proteomes" id="UP000814243">
    <property type="component" value="Unassembled WGS sequence"/>
</dbReference>
<evidence type="ECO:0000313" key="2">
    <source>
        <dbReference type="Proteomes" id="UP000814243"/>
    </source>
</evidence>
<evidence type="ECO:0000313" key="1">
    <source>
        <dbReference type="EMBL" id="KAH9630262.1"/>
    </source>
</evidence>
<organism evidence="1 2">
    <name type="scientific">Spodoptera exigua</name>
    <name type="common">Beet armyworm</name>
    <name type="synonym">Noctua fulgens</name>
    <dbReference type="NCBI Taxonomy" id="7107"/>
    <lineage>
        <taxon>Eukaryota</taxon>
        <taxon>Metazoa</taxon>
        <taxon>Ecdysozoa</taxon>
        <taxon>Arthropoda</taxon>
        <taxon>Hexapoda</taxon>
        <taxon>Insecta</taxon>
        <taxon>Pterygota</taxon>
        <taxon>Neoptera</taxon>
        <taxon>Endopterygota</taxon>
        <taxon>Lepidoptera</taxon>
        <taxon>Glossata</taxon>
        <taxon>Ditrysia</taxon>
        <taxon>Noctuoidea</taxon>
        <taxon>Noctuidae</taxon>
        <taxon>Amphipyrinae</taxon>
        <taxon>Spodoptera</taxon>
    </lineage>
</organism>
<comment type="caution">
    <text evidence="1">The sequence shown here is derived from an EMBL/GenBank/DDBJ whole genome shotgun (WGS) entry which is preliminary data.</text>
</comment>
<name>A0A922M5T9_SPOEX</name>